<gene>
    <name evidence="1" type="ORF">F4556_002381</name>
</gene>
<comment type="caution">
    <text evidence="1">The sequence shown here is derived from an EMBL/GenBank/DDBJ whole genome shotgun (WGS) entry which is preliminary data.</text>
</comment>
<protein>
    <submittedName>
        <fullName evidence="1">Uncharacterized protein</fullName>
    </submittedName>
</protein>
<dbReference type="Proteomes" id="UP000573327">
    <property type="component" value="Unassembled WGS sequence"/>
</dbReference>
<keyword evidence="2" id="KW-1185">Reference proteome</keyword>
<dbReference type="AlphaFoldDB" id="A0A7W7WH47"/>
<evidence type="ECO:0000313" key="2">
    <source>
        <dbReference type="Proteomes" id="UP000573327"/>
    </source>
</evidence>
<dbReference type="EMBL" id="JACHJR010000001">
    <property type="protein sequence ID" value="MBB4946846.1"/>
    <property type="molecule type" value="Genomic_DNA"/>
</dbReference>
<sequence>MTDTSRAQAAYAAYGHTTGGLTHDGRPMPTWDQLGDTIQAAWIAAATAAANYVPPRVPGLCAPCRRRECDECMAVDHPDMPDLYTCHYQTNHTTCRR</sequence>
<reference evidence="1 2" key="1">
    <citation type="submission" date="2020-08" db="EMBL/GenBank/DDBJ databases">
        <title>Sequencing the genomes of 1000 actinobacteria strains.</title>
        <authorList>
            <person name="Klenk H.-P."/>
        </authorList>
    </citation>
    <scope>NUCLEOTIDE SEQUENCE [LARGE SCALE GENOMIC DNA]</scope>
    <source>
        <strain evidence="1 2">DSM 44786</strain>
    </source>
</reference>
<proteinExistence type="predicted"/>
<evidence type="ECO:0000313" key="1">
    <source>
        <dbReference type="EMBL" id="MBB4946846.1"/>
    </source>
</evidence>
<name>A0A7W7WH47_9ACTN</name>
<dbReference type="RefSeq" id="WP_184914119.1">
    <property type="nucleotide sequence ID" value="NZ_JACHJR010000001.1"/>
</dbReference>
<accession>A0A7W7WH47</accession>
<organism evidence="1 2">
    <name type="scientific">Kitasatospora gansuensis</name>
    <dbReference type="NCBI Taxonomy" id="258050"/>
    <lineage>
        <taxon>Bacteria</taxon>
        <taxon>Bacillati</taxon>
        <taxon>Actinomycetota</taxon>
        <taxon>Actinomycetes</taxon>
        <taxon>Kitasatosporales</taxon>
        <taxon>Streptomycetaceae</taxon>
        <taxon>Kitasatospora</taxon>
    </lineage>
</organism>